<feature type="transmembrane region" description="Helical" evidence="1">
    <location>
        <begin position="77"/>
        <end position="107"/>
    </location>
</feature>
<keyword evidence="1" id="KW-0472">Membrane</keyword>
<feature type="transmembrane region" description="Helical" evidence="1">
    <location>
        <begin position="36"/>
        <end position="56"/>
    </location>
</feature>
<feature type="transmembrane region" description="Helical" evidence="1">
    <location>
        <begin position="127"/>
        <end position="153"/>
    </location>
</feature>
<dbReference type="AlphaFoldDB" id="A0A6V2HA13"/>
<dbReference type="EMBL" id="HBNS01026432">
    <property type="protein sequence ID" value="CAE4618453.1"/>
    <property type="molecule type" value="Transcribed_RNA"/>
</dbReference>
<evidence type="ECO:0000313" key="2">
    <source>
        <dbReference type="EMBL" id="CAE4618453.1"/>
    </source>
</evidence>
<dbReference type="EMBL" id="HBNS01026434">
    <property type="protein sequence ID" value="CAE4618457.1"/>
    <property type="molecule type" value="Transcribed_RNA"/>
</dbReference>
<proteinExistence type="predicted"/>
<name>A0A6V2HA13_9STRA</name>
<evidence type="ECO:0000313" key="3">
    <source>
        <dbReference type="EMBL" id="CAE4618457.1"/>
    </source>
</evidence>
<organism evidence="2">
    <name type="scientific">Ditylum brightwellii</name>
    <dbReference type="NCBI Taxonomy" id="49249"/>
    <lineage>
        <taxon>Eukaryota</taxon>
        <taxon>Sar</taxon>
        <taxon>Stramenopiles</taxon>
        <taxon>Ochrophyta</taxon>
        <taxon>Bacillariophyta</taxon>
        <taxon>Mediophyceae</taxon>
        <taxon>Lithodesmiophycidae</taxon>
        <taxon>Lithodesmiales</taxon>
        <taxon>Lithodesmiaceae</taxon>
        <taxon>Ditylum</taxon>
    </lineage>
</organism>
<sequence length="160" mass="18698">MHIYFSIQSITRYFDLKHDDSWECVCTNHHTPPLPWMIHFCVNVINVVTSLHTLSLTAIHQCLRSSMSVYDTKHTFYFFWHCVSVSSVVSCCATHIHQCGIYIYMYWKFCQMISMFEMKQALFLSSLSLSSFAVVGIIIFIFINISFTVTYLFSIINITM</sequence>
<keyword evidence="1" id="KW-1133">Transmembrane helix</keyword>
<gene>
    <name evidence="2" type="ORF">DBRI00130_LOCUS20800</name>
    <name evidence="3" type="ORF">DBRI00130_LOCUS20802</name>
</gene>
<keyword evidence="1" id="KW-0812">Transmembrane</keyword>
<reference evidence="2" key="1">
    <citation type="submission" date="2021-01" db="EMBL/GenBank/DDBJ databases">
        <authorList>
            <person name="Corre E."/>
            <person name="Pelletier E."/>
            <person name="Niang G."/>
            <person name="Scheremetjew M."/>
            <person name="Finn R."/>
            <person name="Kale V."/>
            <person name="Holt S."/>
            <person name="Cochrane G."/>
            <person name="Meng A."/>
            <person name="Brown T."/>
            <person name="Cohen L."/>
        </authorList>
    </citation>
    <scope>NUCLEOTIDE SEQUENCE</scope>
    <source>
        <strain evidence="2">GSO104</strain>
    </source>
</reference>
<protein>
    <submittedName>
        <fullName evidence="2">Uncharacterized protein</fullName>
    </submittedName>
</protein>
<accession>A0A6V2HA13</accession>
<evidence type="ECO:0000256" key="1">
    <source>
        <dbReference type="SAM" id="Phobius"/>
    </source>
</evidence>